<keyword evidence="2" id="KW-0677">Repeat</keyword>
<keyword evidence="8" id="KW-1185">Reference proteome</keyword>
<evidence type="ECO:0000256" key="2">
    <source>
        <dbReference type="ARBA" id="ARBA00022737"/>
    </source>
</evidence>
<evidence type="ECO:0000256" key="5">
    <source>
        <dbReference type="PROSITE-ProRule" id="PRU00723"/>
    </source>
</evidence>
<gene>
    <name evidence="7" type="primary">Zfp36l3</name>
    <name evidence="7" type="ORF">T05_9799</name>
</gene>
<dbReference type="GO" id="GO:0008270">
    <property type="term" value="F:zinc ion binding"/>
    <property type="evidence" value="ECO:0007669"/>
    <property type="project" value="UniProtKB-KW"/>
</dbReference>
<comment type="caution">
    <text evidence="7">The sequence shown here is derived from an EMBL/GenBank/DDBJ whole genome shotgun (WGS) entry which is preliminary data.</text>
</comment>
<feature type="domain" description="C3H1-type" evidence="6">
    <location>
        <begin position="66"/>
        <end position="94"/>
    </location>
</feature>
<evidence type="ECO:0000313" key="8">
    <source>
        <dbReference type="Proteomes" id="UP000055048"/>
    </source>
</evidence>
<keyword evidence="4 5" id="KW-0862">Zinc</keyword>
<dbReference type="Proteomes" id="UP000055048">
    <property type="component" value="Unassembled WGS sequence"/>
</dbReference>
<dbReference type="AlphaFoldDB" id="A0A0V0TJV3"/>
<dbReference type="Pfam" id="PF00642">
    <property type="entry name" value="zf-CCCH"/>
    <property type="match status" value="1"/>
</dbReference>
<feature type="domain" description="C3H1-type" evidence="6">
    <location>
        <begin position="101"/>
        <end position="129"/>
    </location>
</feature>
<dbReference type="Gene3D" id="4.10.1000.10">
    <property type="entry name" value="Zinc finger, CCCH-type"/>
    <property type="match status" value="2"/>
</dbReference>
<dbReference type="GO" id="GO:0003729">
    <property type="term" value="F:mRNA binding"/>
    <property type="evidence" value="ECO:0007669"/>
    <property type="project" value="InterPro"/>
</dbReference>
<dbReference type="EMBL" id="JYDJ01000236">
    <property type="protein sequence ID" value="KRX39305.1"/>
    <property type="molecule type" value="Genomic_DNA"/>
</dbReference>
<dbReference type="InterPro" id="IPR000571">
    <property type="entry name" value="Znf_CCCH"/>
</dbReference>
<keyword evidence="3 5" id="KW-0863">Zinc-finger</keyword>
<evidence type="ECO:0000256" key="4">
    <source>
        <dbReference type="ARBA" id="ARBA00022833"/>
    </source>
</evidence>
<dbReference type="PROSITE" id="PS50103">
    <property type="entry name" value="ZF_C3H1"/>
    <property type="match status" value="2"/>
</dbReference>
<dbReference type="PANTHER" id="PTHR12547:SF18">
    <property type="entry name" value="PROTEIN TIS11"/>
    <property type="match status" value="1"/>
</dbReference>
<dbReference type="STRING" id="144512.A0A0V0TJV3"/>
<evidence type="ECO:0000259" key="6">
    <source>
        <dbReference type="PROSITE" id="PS50103"/>
    </source>
</evidence>
<feature type="zinc finger region" description="C3H1-type" evidence="5">
    <location>
        <begin position="101"/>
        <end position="129"/>
    </location>
</feature>
<keyword evidence="1 5" id="KW-0479">Metal-binding</keyword>
<sequence>MHYINLSFAFLKKVNKYPKHHEPQNKEENKCTDLHIGFWPNKKAYKRSIKIKNQRRKLCIPHHNPKYKTKMCFWADITNYCPYGRRYTFAHSHSELRKHPKYKTVLCNKFRTVKGCPYGANCQFIHFISEGKNPVTENVVQDATYKTAFFDINAVQRSINKNTQELSSIFSKWMQAKHSEAQCSVQAIVM</sequence>
<proteinExistence type="predicted"/>
<evidence type="ECO:0000313" key="7">
    <source>
        <dbReference type="EMBL" id="KRX39305.1"/>
    </source>
</evidence>
<dbReference type="InterPro" id="IPR045877">
    <property type="entry name" value="ZFP36-like"/>
</dbReference>
<organism evidence="7 8">
    <name type="scientific">Trichinella murrelli</name>
    <dbReference type="NCBI Taxonomy" id="144512"/>
    <lineage>
        <taxon>Eukaryota</taxon>
        <taxon>Metazoa</taxon>
        <taxon>Ecdysozoa</taxon>
        <taxon>Nematoda</taxon>
        <taxon>Enoplea</taxon>
        <taxon>Dorylaimia</taxon>
        <taxon>Trichinellida</taxon>
        <taxon>Trichinellidae</taxon>
        <taxon>Trichinella</taxon>
    </lineage>
</organism>
<reference evidence="7 8" key="1">
    <citation type="submission" date="2015-01" db="EMBL/GenBank/DDBJ databases">
        <title>Evolution of Trichinella species and genotypes.</title>
        <authorList>
            <person name="Korhonen P.K."/>
            <person name="Edoardo P."/>
            <person name="Giuseppe L.R."/>
            <person name="Gasser R.B."/>
        </authorList>
    </citation>
    <scope>NUCLEOTIDE SEQUENCE [LARGE SCALE GENOMIC DNA]</scope>
    <source>
        <strain evidence="7">ISS417</strain>
    </source>
</reference>
<protein>
    <submittedName>
        <fullName evidence="7">Zinc finger protein 36, C3H1 type-like 3</fullName>
    </submittedName>
</protein>
<evidence type="ECO:0000256" key="1">
    <source>
        <dbReference type="ARBA" id="ARBA00022723"/>
    </source>
</evidence>
<dbReference type="OrthoDB" id="410307at2759"/>
<feature type="zinc finger region" description="C3H1-type" evidence="5">
    <location>
        <begin position="66"/>
        <end position="94"/>
    </location>
</feature>
<name>A0A0V0TJV3_9BILA</name>
<dbReference type="SMART" id="SM00356">
    <property type="entry name" value="ZnF_C3H1"/>
    <property type="match status" value="2"/>
</dbReference>
<evidence type="ECO:0000256" key="3">
    <source>
        <dbReference type="ARBA" id="ARBA00022771"/>
    </source>
</evidence>
<accession>A0A0V0TJV3</accession>
<dbReference type="InterPro" id="IPR036855">
    <property type="entry name" value="Znf_CCCH_sf"/>
</dbReference>
<dbReference type="SUPFAM" id="SSF90229">
    <property type="entry name" value="CCCH zinc finger"/>
    <property type="match status" value="2"/>
</dbReference>
<dbReference type="PANTHER" id="PTHR12547">
    <property type="entry name" value="CCCH ZINC FINGER/TIS11-RELATED"/>
    <property type="match status" value="1"/>
</dbReference>